<gene>
    <name evidence="8" type="ORF">HGO97_020670</name>
</gene>
<reference evidence="8 9" key="1">
    <citation type="submission" date="2021-06" db="EMBL/GenBank/DDBJ databases">
        <title>Faecalicatena sp. nov. isolated from porcine feces.</title>
        <authorList>
            <person name="Oh B.S."/>
            <person name="Lee J.H."/>
        </authorList>
    </citation>
    <scope>NUCLEOTIDE SEQUENCE [LARGE SCALE GENOMIC DNA]</scope>
    <source>
        <strain evidence="8 9">AGMB00832</strain>
    </source>
</reference>
<dbReference type="EMBL" id="JABACJ020000029">
    <property type="protein sequence ID" value="MBU3878219.1"/>
    <property type="molecule type" value="Genomic_DNA"/>
</dbReference>
<keyword evidence="5" id="KW-0597">Phosphoprotein</keyword>
<dbReference type="InterPro" id="IPR003594">
    <property type="entry name" value="HATPase_dom"/>
</dbReference>
<evidence type="ECO:0000256" key="2">
    <source>
        <dbReference type="ARBA" id="ARBA00012438"/>
    </source>
</evidence>
<keyword evidence="4" id="KW-0418">Kinase</keyword>
<name>A0ABS6D9T8_9FIRM</name>
<organism evidence="8 9">
    <name type="scientific">Faecalicatena faecalis</name>
    <dbReference type="NCBI Taxonomy" id="2726362"/>
    <lineage>
        <taxon>Bacteria</taxon>
        <taxon>Bacillati</taxon>
        <taxon>Bacillota</taxon>
        <taxon>Clostridia</taxon>
        <taxon>Lachnospirales</taxon>
        <taxon>Lachnospiraceae</taxon>
        <taxon>Faecalicatena</taxon>
    </lineage>
</organism>
<feature type="domain" description="Response regulatory" evidence="7">
    <location>
        <begin position="612"/>
        <end position="733"/>
    </location>
</feature>
<dbReference type="InterPro" id="IPR003661">
    <property type="entry name" value="HisK_dim/P_dom"/>
</dbReference>
<dbReference type="InterPro" id="IPR001789">
    <property type="entry name" value="Sig_transdc_resp-reg_receiver"/>
</dbReference>
<comment type="caution">
    <text evidence="8">The sequence shown here is derived from an EMBL/GenBank/DDBJ whole genome shotgun (WGS) entry which is preliminary data.</text>
</comment>
<accession>A0ABS6D9T8</accession>
<proteinExistence type="predicted"/>
<keyword evidence="3" id="KW-0808">Transferase</keyword>
<dbReference type="Proteomes" id="UP000723714">
    <property type="component" value="Unassembled WGS sequence"/>
</dbReference>
<evidence type="ECO:0000259" key="6">
    <source>
        <dbReference type="PROSITE" id="PS50109"/>
    </source>
</evidence>
<dbReference type="SMART" id="SM00387">
    <property type="entry name" value="HATPase_c"/>
    <property type="match status" value="1"/>
</dbReference>
<sequence length="735" mass="83769">MDQIRQGVQVKGEDAPGKELKRLADKLHALNDQNITGDSVYYLDAAEFPEEYEPLIREMNKSIEVGAYVAGKKDYNDILSALCSDYVSVYRADLNSELYETYRINDNMRDGVRDSIVASEVYYTSAFERYTNQYVLEEEQEYFRSMVAKEHVREELQNKSRFTFRYRVKDNPQGMKNFEALFAKAKGRPEEFSVIMGFRNVDLAVRKEDAYKKETQHDIEETLEGARTGLWTIECEEGCKPRMYADKTMRMLLGAEESISPEECYKTWFERIEPDYVEMVEESVAEILSQGRSEVKYPWNHPEWGMIYVRCGGVVDKKFDKPGFRLKGYHQDITEIMVTRQKQEKALMEALVEANRANVAKTEFLSHMSHDIRTPINGILGMLTISEKNPDDPARQSECRRKIRTSAEHLLSLINDVLDISKLESGAFVFAKERFYLEDVLDNCAGIMIPQAEEQGIELRTRRIGLTHVPLNGSPLHLRQVLINIVSNAIKYNHPNGSVFVCTEEVQNEKESITYRFTVEDNGIGMSEEFQKHLFEPFTQERDDARTSYRGTGLGMAITKNLVEQMGGSISVQSVQGEGSTFTVLLPIERAEEELTDTRQTEELHADVSGMRVLLVEDNEINREIAQYMLEDAGVTVVNAENGKRAVELFEESSLGAFDCILMDVMMPVMDGLEATREIRSMERSDAATVPIIAVSANAFAEDAQKAMEAGMNEHIAKPLDMDEVFKVMVSCCKR</sequence>
<dbReference type="PROSITE" id="PS50110">
    <property type="entry name" value="RESPONSE_REGULATORY"/>
    <property type="match status" value="1"/>
</dbReference>
<protein>
    <recommendedName>
        <fullName evidence="2">histidine kinase</fullName>
        <ecNumber evidence="2">2.7.13.3</ecNumber>
    </recommendedName>
</protein>
<dbReference type="RefSeq" id="WP_216244862.1">
    <property type="nucleotide sequence ID" value="NZ_JABACJ020000029.1"/>
</dbReference>
<feature type="modified residue" description="4-aspartylphosphate" evidence="5">
    <location>
        <position position="664"/>
    </location>
</feature>
<evidence type="ECO:0000256" key="1">
    <source>
        <dbReference type="ARBA" id="ARBA00000085"/>
    </source>
</evidence>
<dbReference type="PANTHER" id="PTHR43047:SF64">
    <property type="entry name" value="HISTIDINE KINASE CONTAINING CHEY-HOMOLOGOUS RECEIVER DOMAIN AND PAS DOMAIN-RELATED"/>
    <property type="match status" value="1"/>
</dbReference>
<dbReference type="SMART" id="SM00388">
    <property type="entry name" value="HisKA"/>
    <property type="match status" value="1"/>
</dbReference>
<dbReference type="Pfam" id="PF00072">
    <property type="entry name" value="Response_reg"/>
    <property type="match status" value="1"/>
</dbReference>
<dbReference type="PROSITE" id="PS50109">
    <property type="entry name" value="HIS_KIN"/>
    <property type="match status" value="1"/>
</dbReference>
<dbReference type="InterPro" id="IPR005467">
    <property type="entry name" value="His_kinase_dom"/>
</dbReference>
<dbReference type="CDD" id="cd16922">
    <property type="entry name" value="HATPase_EvgS-ArcB-TorS-like"/>
    <property type="match status" value="1"/>
</dbReference>
<comment type="catalytic activity">
    <reaction evidence="1">
        <text>ATP + protein L-histidine = ADP + protein N-phospho-L-histidine.</text>
        <dbReference type="EC" id="2.7.13.3"/>
    </reaction>
</comment>
<evidence type="ECO:0000256" key="5">
    <source>
        <dbReference type="PROSITE-ProRule" id="PRU00169"/>
    </source>
</evidence>
<evidence type="ECO:0000256" key="3">
    <source>
        <dbReference type="ARBA" id="ARBA00022679"/>
    </source>
</evidence>
<keyword evidence="9" id="KW-1185">Reference proteome</keyword>
<evidence type="ECO:0000259" key="7">
    <source>
        <dbReference type="PROSITE" id="PS50110"/>
    </source>
</evidence>
<feature type="domain" description="Histidine kinase" evidence="6">
    <location>
        <begin position="367"/>
        <end position="590"/>
    </location>
</feature>
<dbReference type="Pfam" id="PF00512">
    <property type="entry name" value="HisKA"/>
    <property type="match status" value="1"/>
</dbReference>
<dbReference type="EC" id="2.7.13.3" evidence="2"/>
<dbReference type="CDD" id="cd00082">
    <property type="entry name" value="HisKA"/>
    <property type="match status" value="1"/>
</dbReference>
<dbReference type="Pfam" id="PF02518">
    <property type="entry name" value="HATPase_c"/>
    <property type="match status" value="1"/>
</dbReference>
<dbReference type="SMART" id="SM00448">
    <property type="entry name" value="REC"/>
    <property type="match status" value="1"/>
</dbReference>
<dbReference type="PANTHER" id="PTHR43047">
    <property type="entry name" value="TWO-COMPONENT HISTIDINE PROTEIN KINASE"/>
    <property type="match status" value="1"/>
</dbReference>
<evidence type="ECO:0000313" key="9">
    <source>
        <dbReference type="Proteomes" id="UP000723714"/>
    </source>
</evidence>
<evidence type="ECO:0000313" key="8">
    <source>
        <dbReference type="EMBL" id="MBU3878219.1"/>
    </source>
</evidence>
<evidence type="ECO:0000256" key="4">
    <source>
        <dbReference type="ARBA" id="ARBA00022777"/>
    </source>
</evidence>
<dbReference type="CDD" id="cd17546">
    <property type="entry name" value="REC_hyHK_CKI1_RcsC-like"/>
    <property type="match status" value="1"/>
</dbReference>